<sequence>MSRIFGASEATNRIMQRIYLNGLAKLKNNSFKNEKAKMDWQEFVKTLTLEDLTLVTAKN</sequence>
<name>A0A7C8IBB2_9PLEO</name>
<evidence type="ECO:0000313" key="1">
    <source>
        <dbReference type="EMBL" id="KAF2873786.1"/>
    </source>
</evidence>
<comment type="caution">
    <text evidence="1">The sequence shown here is derived from an EMBL/GenBank/DDBJ whole genome shotgun (WGS) entry which is preliminary data.</text>
</comment>
<evidence type="ECO:0000313" key="2">
    <source>
        <dbReference type="Proteomes" id="UP000481861"/>
    </source>
</evidence>
<organism evidence="1 2">
    <name type="scientific">Massariosphaeria phaeospora</name>
    <dbReference type="NCBI Taxonomy" id="100035"/>
    <lineage>
        <taxon>Eukaryota</taxon>
        <taxon>Fungi</taxon>
        <taxon>Dikarya</taxon>
        <taxon>Ascomycota</taxon>
        <taxon>Pezizomycotina</taxon>
        <taxon>Dothideomycetes</taxon>
        <taxon>Pleosporomycetidae</taxon>
        <taxon>Pleosporales</taxon>
        <taxon>Pleosporales incertae sedis</taxon>
        <taxon>Massariosphaeria</taxon>
    </lineage>
</organism>
<reference evidence="1 2" key="1">
    <citation type="submission" date="2020-01" db="EMBL/GenBank/DDBJ databases">
        <authorList>
            <consortium name="DOE Joint Genome Institute"/>
            <person name="Haridas S."/>
            <person name="Albert R."/>
            <person name="Binder M."/>
            <person name="Bloem J."/>
            <person name="Labutti K."/>
            <person name="Salamov A."/>
            <person name="Andreopoulos B."/>
            <person name="Baker S.E."/>
            <person name="Barry K."/>
            <person name="Bills G."/>
            <person name="Bluhm B.H."/>
            <person name="Cannon C."/>
            <person name="Castanera R."/>
            <person name="Culley D.E."/>
            <person name="Daum C."/>
            <person name="Ezra D."/>
            <person name="Gonzalez J.B."/>
            <person name="Henrissat B."/>
            <person name="Kuo A."/>
            <person name="Liang C."/>
            <person name="Lipzen A."/>
            <person name="Lutzoni F."/>
            <person name="Magnuson J."/>
            <person name="Mondo S."/>
            <person name="Nolan M."/>
            <person name="Ohm R."/>
            <person name="Pangilinan J."/>
            <person name="Park H.-J.H."/>
            <person name="Ramirez L."/>
            <person name="Alfaro M."/>
            <person name="Sun H."/>
            <person name="Tritt A."/>
            <person name="Yoshinaga Y."/>
            <person name="Zwiers L.-H.L."/>
            <person name="Turgeon B.G."/>
            <person name="Goodwin S.B."/>
            <person name="Spatafora J.W."/>
            <person name="Crous P.W."/>
            <person name="Grigoriev I.V."/>
        </authorList>
    </citation>
    <scope>NUCLEOTIDE SEQUENCE [LARGE SCALE GENOMIC DNA]</scope>
    <source>
        <strain evidence="1 2">CBS 611.86</strain>
    </source>
</reference>
<dbReference type="EMBL" id="JAADJZ010000007">
    <property type="protein sequence ID" value="KAF2873786.1"/>
    <property type="molecule type" value="Genomic_DNA"/>
</dbReference>
<accession>A0A7C8IBB2</accession>
<dbReference type="AlphaFoldDB" id="A0A7C8IBB2"/>
<protein>
    <submittedName>
        <fullName evidence="1">Uncharacterized protein</fullName>
    </submittedName>
</protein>
<dbReference type="Proteomes" id="UP000481861">
    <property type="component" value="Unassembled WGS sequence"/>
</dbReference>
<proteinExistence type="predicted"/>
<keyword evidence="2" id="KW-1185">Reference proteome</keyword>
<gene>
    <name evidence="1" type="ORF">BDV95DRAFT_517828</name>
</gene>